<keyword evidence="3" id="KW-0902">Two-component regulatory system</keyword>
<feature type="transmembrane region" description="Helical" evidence="4">
    <location>
        <begin position="62"/>
        <end position="79"/>
    </location>
</feature>
<dbReference type="Pfam" id="PF02518">
    <property type="entry name" value="HATPase_c"/>
    <property type="match status" value="1"/>
</dbReference>
<dbReference type="SUPFAM" id="SSF55874">
    <property type="entry name" value="ATPase domain of HSP90 chaperone/DNA topoisomerase II/histidine kinase"/>
    <property type="match status" value="1"/>
</dbReference>
<keyword evidence="4" id="KW-0472">Membrane</keyword>
<evidence type="ECO:0000256" key="1">
    <source>
        <dbReference type="ARBA" id="ARBA00022679"/>
    </source>
</evidence>
<accession>A0A2V3VX52</accession>
<dbReference type="AlphaFoldDB" id="A0A2V3VX52"/>
<dbReference type="Gene3D" id="3.30.565.10">
    <property type="entry name" value="Histidine kinase-like ATPase, C-terminal domain"/>
    <property type="match status" value="1"/>
</dbReference>
<reference evidence="6 7" key="1">
    <citation type="submission" date="2018-05" db="EMBL/GenBank/DDBJ databases">
        <title>Genomic Encyclopedia of Type Strains, Phase IV (KMG-IV): sequencing the most valuable type-strain genomes for metagenomic binning, comparative biology and taxonomic classification.</title>
        <authorList>
            <person name="Goeker M."/>
        </authorList>
    </citation>
    <scope>NUCLEOTIDE SEQUENCE [LARGE SCALE GENOMIC DNA]</scope>
    <source>
        <strain evidence="6 7">DSM 28556</strain>
    </source>
</reference>
<keyword evidence="1" id="KW-0808">Transferase</keyword>
<keyword evidence="2 6" id="KW-0418">Kinase</keyword>
<evidence type="ECO:0000313" key="6">
    <source>
        <dbReference type="EMBL" id="PXW85258.1"/>
    </source>
</evidence>
<protein>
    <submittedName>
        <fullName evidence="6">Two-component system sensor histidine kinase ComP</fullName>
    </submittedName>
</protein>
<dbReference type="Proteomes" id="UP000247978">
    <property type="component" value="Unassembled WGS sequence"/>
</dbReference>
<feature type="transmembrane region" description="Helical" evidence="4">
    <location>
        <begin position="266"/>
        <end position="287"/>
    </location>
</feature>
<feature type="transmembrane region" description="Helical" evidence="4">
    <location>
        <begin position="293"/>
        <end position="313"/>
    </location>
</feature>
<evidence type="ECO:0000256" key="2">
    <source>
        <dbReference type="ARBA" id="ARBA00022777"/>
    </source>
</evidence>
<dbReference type="GO" id="GO:0000160">
    <property type="term" value="P:phosphorelay signal transduction system"/>
    <property type="evidence" value="ECO:0007669"/>
    <property type="project" value="UniProtKB-KW"/>
</dbReference>
<feature type="transmembrane region" description="Helical" evidence="4">
    <location>
        <begin position="171"/>
        <end position="191"/>
    </location>
</feature>
<feature type="transmembrane region" description="Helical" evidence="4">
    <location>
        <begin position="203"/>
        <end position="222"/>
    </location>
</feature>
<feature type="transmembrane region" description="Helical" evidence="4">
    <location>
        <begin position="91"/>
        <end position="110"/>
    </location>
</feature>
<keyword evidence="7" id="KW-1185">Reference proteome</keyword>
<feature type="transmembrane region" description="Helical" evidence="4">
    <location>
        <begin position="37"/>
        <end position="55"/>
    </location>
</feature>
<evidence type="ECO:0000259" key="5">
    <source>
        <dbReference type="SMART" id="SM00387"/>
    </source>
</evidence>
<dbReference type="InterPro" id="IPR050482">
    <property type="entry name" value="Sensor_HK_TwoCompSys"/>
</dbReference>
<dbReference type="RefSeq" id="WP_110396180.1">
    <property type="nucleotide sequence ID" value="NZ_JBHUHB010000001.1"/>
</dbReference>
<gene>
    <name evidence="6" type="ORF">DFR56_11124</name>
</gene>
<dbReference type="CDD" id="cd16917">
    <property type="entry name" value="HATPase_UhpB-NarQ-NarX-like"/>
    <property type="match status" value="1"/>
</dbReference>
<dbReference type="InterPro" id="IPR036890">
    <property type="entry name" value="HATPase_C_sf"/>
</dbReference>
<dbReference type="PANTHER" id="PTHR24421:SF60">
    <property type="entry name" value="SENSOR HISTIDINE KINASE COMP"/>
    <property type="match status" value="1"/>
</dbReference>
<feature type="transmembrane region" description="Helical" evidence="4">
    <location>
        <begin position="234"/>
        <end position="254"/>
    </location>
</feature>
<sequence length="685" mass="80701">MKKKNYYILFVIIYLLIHVYMIVHITKQNYEFLWDKLYFPLSFSAISCLLTYIIYIQSGNKSSKYLIIFLLTGSTAFFYSSESGFEDITSIIIFVYTFQLSGYYFQRFIIETLFNKRVLKRHNKKFEKFNLITLFMLPSLYIVSIFLEVNISLNIKFLNLNPTLNFIRTLFIFYFLINVSLPLLKITRLLINKHTQQHKTFLLWMLFIPTCAFGPFIFLHALPSLFGEPWIDSYVAAIAFFAIPFGYTYLILTKKLLDLTFVFNRFIYYGGMALFPSLFISIVLVLLSSSFHIFTIFQTFVIIYVFHILYLLVKERFDFYFRRFLFHDKSNNAQFIERIGEELSRIMTLKDLENFIINEIGIHFNTTTITVIDYQDSLEQIKLKHLVGKSDVNKKSLKQAIENNKEETFINIGRSLGIFLTKNNAISKYLWIEKQNDRSLTINEKSWLILFSSYIRLTYENIVMNEQYVKQITNSKEKTSASLSRFLFHFAETERKKLAGDIHDTILQDQIYIYRKLDELAQNNHPELVEIRNGLKNIIDKTRQTCSELLPNDLSNNGLAFSLAELLEQFKQKGEFQLIYEVDISDDHFVDYEKPIAIYRVIEELLNNSIKHSDAKRVSVTIWESDQQICIDYLDDGKGFHFEEVSNKDQIGLKGMVERIKSNGGEIEFETQIPENVKIYITIPR</sequence>
<keyword evidence="4" id="KW-1133">Transmembrane helix</keyword>
<evidence type="ECO:0000313" key="7">
    <source>
        <dbReference type="Proteomes" id="UP000247978"/>
    </source>
</evidence>
<proteinExistence type="predicted"/>
<comment type="caution">
    <text evidence="6">The sequence shown here is derived from an EMBL/GenBank/DDBJ whole genome shotgun (WGS) entry which is preliminary data.</text>
</comment>
<dbReference type="GO" id="GO:0016301">
    <property type="term" value="F:kinase activity"/>
    <property type="evidence" value="ECO:0007669"/>
    <property type="project" value="UniProtKB-KW"/>
</dbReference>
<evidence type="ECO:0000256" key="3">
    <source>
        <dbReference type="ARBA" id="ARBA00023012"/>
    </source>
</evidence>
<feature type="transmembrane region" description="Helical" evidence="4">
    <location>
        <begin position="131"/>
        <end position="151"/>
    </location>
</feature>
<name>A0A2V3VX52_9BACI</name>
<evidence type="ECO:0000256" key="4">
    <source>
        <dbReference type="SAM" id="Phobius"/>
    </source>
</evidence>
<feature type="domain" description="Histidine kinase/HSP90-like ATPase" evidence="5">
    <location>
        <begin position="593"/>
        <end position="685"/>
    </location>
</feature>
<dbReference type="SMART" id="SM00387">
    <property type="entry name" value="HATPase_c"/>
    <property type="match status" value="1"/>
</dbReference>
<keyword evidence="4" id="KW-0812">Transmembrane</keyword>
<dbReference type="PANTHER" id="PTHR24421">
    <property type="entry name" value="NITRATE/NITRITE SENSOR PROTEIN NARX-RELATED"/>
    <property type="match status" value="1"/>
</dbReference>
<feature type="transmembrane region" description="Helical" evidence="4">
    <location>
        <begin position="7"/>
        <end position="25"/>
    </location>
</feature>
<dbReference type="InterPro" id="IPR003594">
    <property type="entry name" value="HATPase_dom"/>
</dbReference>
<dbReference type="EMBL" id="QJJQ01000011">
    <property type="protein sequence ID" value="PXW85258.1"/>
    <property type="molecule type" value="Genomic_DNA"/>
</dbReference>
<organism evidence="6 7">
    <name type="scientific">Pseudogracilibacillus auburnensis</name>
    <dbReference type="NCBI Taxonomy" id="1494959"/>
    <lineage>
        <taxon>Bacteria</taxon>
        <taxon>Bacillati</taxon>
        <taxon>Bacillota</taxon>
        <taxon>Bacilli</taxon>
        <taxon>Bacillales</taxon>
        <taxon>Bacillaceae</taxon>
        <taxon>Pseudogracilibacillus</taxon>
    </lineage>
</organism>